<dbReference type="AlphaFoldDB" id="A0A173XE18"/>
<gene>
    <name evidence="3" type="ORF">ERS852450_00102</name>
</gene>
<dbReference type="InterPro" id="IPR000424">
    <property type="entry name" value="Primosome_PriB/ssb"/>
</dbReference>
<evidence type="ECO:0000313" key="4">
    <source>
        <dbReference type="Proteomes" id="UP000095679"/>
    </source>
</evidence>
<dbReference type="RefSeq" id="WP_055297788.1">
    <property type="nucleotide sequence ID" value="NZ_BLYK01000008.1"/>
</dbReference>
<dbReference type="Pfam" id="PF00436">
    <property type="entry name" value="SSB"/>
    <property type="match status" value="1"/>
</dbReference>
<organism evidence="3 4">
    <name type="scientific">Anaerobutyricum hallii</name>
    <dbReference type="NCBI Taxonomy" id="39488"/>
    <lineage>
        <taxon>Bacteria</taxon>
        <taxon>Bacillati</taxon>
        <taxon>Bacillota</taxon>
        <taxon>Clostridia</taxon>
        <taxon>Lachnospirales</taxon>
        <taxon>Lachnospiraceae</taxon>
        <taxon>Anaerobutyricum</taxon>
    </lineage>
</organism>
<dbReference type="InterPro" id="IPR012340">
    <property type="entry name" value="NA-bd_OB-fold"/>
</dbReference>
<accession>A0A173XE18</accession>
<proteinExistence type="predicted"/>
<evidence type="ECO:0000313" key="3">
    <source>
        <dbReference type="EMBL" id="CUN49959.1"/>
    </source>
</evidence>
<dbReference type="PROSITE" id="PS50935">
    <property type="entry name" value="SSB"/>
    <property type="match status" value="1"/>
</dbReference>
<dbReference type="GO" id="GO:0003697">
    <property type="term" value="F:single-stranded DNA binding"/>
    <property type="evidence" value="ECO:0007669"/>
    <property type="project" value="InterPro"/>
</dbReference>
<reference evidence="3 4" key="1">
    <citation type="submission" date="2015-09" db="EMBL/GenBank/DDBJ databases">
        <authorList>
            <consortium name="Pathogen Informatics"/>
        </authorList>
    </citation>
    <scope>NUCLEOTIDE SEQUENCE [LARGE SCALE GENOMIC DNA]</scope>
    <source>
        <strain evidence="3 4">2789STDY5834835</strain>
    </source>
</reference>
<dbReference type="EMBL" id="CYZL01000001">
    <property type="protein sequence ID" value="CUN49959.1"/>
    <property type="molecule type" value="Genomic_DNA"/>
</dbReference>
<protein>
    <submittedName>
        <fullName evidence="3">Single-stranded DNA-binding protein</fullName>
    </submittedName>
</protein>
<evidence type="ECO:0000256" key="1">
    <source>
        <dbReference type="ARBA" id="ARBA00023125"/>
    </source>
</evidence>
<name>A0A173XE18_9FIRM</name>
<keyword evidence="1 2" id="KW-0238">DNA-binding</keyword>
<dbReference type="SUPFAM" id="SSF50249">
    <property type="entry name" value="Nucleic acid-binding proteins"/>
    <property type="match status" value="1"/>
</dbReference>
<sequence length="213" mass="24420">MNTPKTFNRIWERGVIIEPLKKSHKNKEKTYWRTKISCKRHDSEREDIIPVVLPEKVKNANDFKVGDFVAIYGLLRSIYSATAKSKIRKYVYAFSMEPADVENTRNLVVLEGTIAKPPVFRTTPRGKEITDLQINTGRDTNACVCWAANAHKVKDLPVGQKVRLRGSVQSRNYHKKKDNEVIVFPIIEVSVYFIETVDAKEEKEEVKISSPEA</sequence>
<evidence type="ECO:0000256" key="2">
    <source>
        <dbReference type="PROSITE-ProRule" id="PRU00252"/>
    </source>
</evidence>
<dbReference type="Proteomes" id="UP000095679">
    <property type="component" value="Unassembled WGS sequence"/>
</dbReference>
<dbReference type="Gene3D" id="2.40.50.140">
    <property type="entry name" value="Nucleic acid-binding proteins"/>
    <property type="match status" value="2"/>
</dbReference>